<accession>A0A1Y5F4U6</accession>
<sequence length="182" mass="19546">MKKLSLVIITLFISINISAGYKAQCINIARIKGMSSKSVAVVCSSPTEHTTSCINIARIKGMSSKSVGIACKNATPNTSVCINIARTKGMSSNSVAIACKNASSETAACINIARIQGMSSNSVADLCSEEEMYQNVEGHDYVQGLSEERLRIMLIDTLVNIESNPERAKATIQNILLELELE</sequence>
<organism evidence="1 2">
    <name type="scientific">Halobacteriovorax marinus</name>
    <dbReference type="NCBI Taxonomy" id="97084"/>
    <lineage>
        <taxon>Bacteria</taxon>
        <taxon>Pseudomonadati</taxon>
        <taxon>Bdellovibrionota</taxon>
        <taxon>Bacteriovoracia</taxon>
        <taxon>Bacteriovoracales</taxon>
        <taxon>Halobacteriovoraceae</taxon>
        <taxon>Halobacteriovorax</taxon>
    </lineage>
</organism>
<dbReference type="EMBL" id="MAAO01000008">
    <property type="protein sequence ID" value="OUR95484.1"/>
    <property type="molecule type" value="Genomic_DNA"/>
</dbReference>
<evidence type="ECO:0000313" key="2">
    <source>
        <dbReference type="Proteomes" id="UP000196531"/>
    </source>
</evidence>
<reference evidence="2" key="1">
    <citation type="journal article" date="2017" name="Proc. Natl. Acad. Sci. U.S.A.">
        <title>Simulation of Deepwater Horizon oil plume reveals substrate specialization within a complex community of hydrocarbon-degraders.</title>
        <authorList>
            <person name="Hu P."/>
            <person name="Dubinsky E.A."/>
            <person name="Probst A.J."/>
            <person name="Wang J."/>
            <person name="Sieber C.M.K."/>
            <person name="Tom L.M."/>
            <person name="Gardinali P."/>
            <person name="Banfield J.F."/>
            <person name="Atlas R.M."/>
            <person name="Andersen G.L."/>
        </authorList>
    </citation>
    <scope>NUCLEOTIDE SEQUENCE [LARGE SCALE GENOMIC DNA]</scope>
</reference>
<dbReference type="Proteomes" id="UP000196531">
    <property type="component" value="Unassembled WGS sequence"/>
</dbReference>
<evidence type="ECO:0000313" key="1">
    <source>
        <dbReference type="EMBL" id="OUR95484.1"/>
    </source>
</evidence>
<gene>
    <name evidence="1" type="ORF">A9Q84_16760</name>
</gene>
<dbReference type="AlphaFoldDB" id="A0A1Y5F4U6"/>
<proteinExistence type="predicted"/>
<comment type="caution">
    <text evidence="1">The sequence shown here is derived from an EMBL/GenBank/DDBJ whole genome shotgun (WGS) entry which is preliminary data.</text>
</comment>
<name>A0A1Y5F4U6_9BACT</name>
<protein>
    <submittedName>
        <fullName evidence="1">Uncharacterized protein</fullName>
    </submittedName>
</protein>